<gene>
    <name evidence="2" type="ORF">HYN48_03525</name>
</gene>
<dbReference type="EMBL" id="CP028811">
    <property type="protein sequence ID" value="AWA29231.1"/>
    <property type="molecule type" value="Genomic_DNA"/>
</dbReference>
<proteinExistence type="predicted"/>
<dbReference type="OrthoDB" id="9798708at2"/>
<dbReference type="InterPro" id="IPR032820">
    <property type="entry name" value="ATPase_put"/>
</dbReference>
<accession>A0A2S0RDP5</accession>
<sequence>MTPDNTPKKKPNKWLALINIPIQMGIIVFAFAWGGKWLDEKYHNENGLWVKILTIAGVGIAFYNIARQLKEINKMDNES</sequence>
<dbReference type="Pfam" id="PF09527">
    <property type="entry name" value="ATPase_gene1"/>
    <property type="match status" value="1"/>
</dbReference>
<reference evidence="2 3" key="1">
    <citation type="submission" date="2018-04" db="EMBL/GenBank/DDBJ databases">
        <title>Genome sequencing of Flavobacterium sp. HYN0048.</title>
        <authorList>
            <person name="Yi H."/>
            <person name="Baek C."/>
        </authorList>
    </citation>
    <scope>NUCLEOTIDE SEQUENCE [LARGE SCALE GENOMIC DNA]</scope>
    <source>
        <strain evidence="2 3">HYN0048</strain>
    </source>
</reference>
<keyword evidence="1" id="KW-1133">Transmembrane helix</keyword>
<dbReference type="AlphaFoldDB" id="A0A2S0RDP5"/>
<dbReference type="KEGG" id="fmg:HYN48_03525"/>
<dbReference type="Proteomes" id="UP000244193">
    <property type="component" value="Chromosome"/>
</dbReference>
<name>A0A2S0RDP5_9FLAO</name>
<keyword evidence="1" id="KW-0812">Transmembrane</keyword>
<feature type="transmembrane region" description="Helical" evidence="1">
    <location>
        <begin position="47"/>
        <end position="66"/>
    </location>
</feature>
<keyword evidence="3" id="KW-1185">Reference proteome</keyword>
<dbReference type="RefSeq" id="WP_108369816.1">
    <property type="nucleotide sequence ID" value="NZ_CP028811.1"/>
</dbReference>
<evidence type="ECO:0000313" key="3">
    <source>
        <dbReference type="Proteomes" id="UP000244193"/>
    </source>
</evidence>
<evidence type="ECO:0000256" key="1">
    <source>
        <dbReference type="SAM" id="Phobius"/>
    </source>
</evidence>
<protein>
    <submittedName>
        <fullName evidence="2">F0F1-ATPase subunit</fullName>
    </submittedName>
</protein>
<evidence type="ECO:0000313" key="2">
    <source>
        <dbReference type="EMBL" id="AWA29231.1"/>
    </source>
</evidence>
<feature type="transmembrane region" description="Helical" evidence="1">
    <location>
        <begin position="14"/>
        <end position="35"/>
    </location>
</feature>
<organism evidence="2 3">
    <name type="scientific">Flavobacterium magnum</name>
    <dbReference type="NCBI Taxonomy" id="2162713"/>
    <lineage>
        <taxon>Bacteria</taxon>
        <taxon>Pseudomonadati</taxon>
        <taxon>Bacteroidota</taxon>
        <taxon>Flavobacteriia</taxon>
        <taxon>Flavobacteriales</taxon>
        <taxon>Flavobacteriaceae</taxon>
        <taxon>Flavobacterium</taxon>
    </lineage>
</organism>
<keyword evidence="1" id="KW-0472">Membrane</keyword>